<evidence type="ECO:0000313" key="2">
    <source>
        <dbReference type="Proteomes" id="UP000887116"/>
    </source>
</evidence>
<reference evidence="1" key="1">
    <citation type="submission" date="2020-07" db="EMBL/GenBank/DDBJ databases">
        <title>Multicomponent nature underlies the extraordinary mechanical properties of spider dragline silk.</title>
        <authorList>
            <person name="Kono N."/>
            <person name="Nakamura H."/>
            <person name="Mori M."/>
            <person name="Yoshida Y."/>
            <person name="Ohtoshi R."/>
            <person name="Malay A.D."/>
            <person name="Moran D.A.P."/>
            <person name="Tomita M."/>
            <person name="Numata K."/>
            <person name="Arakawa K."/>
        </authorList>
    </citation>
    <scope>NUCLEOTIDE SEQUENCE</scope>
</reference>
<dbReference type="EMBL" id="BMAO01002461">
    <property type="protein sequence ID" value="GFQ80955.1"/>
    <property type="molecule type" value="Genomic_DNA"/>
</dbReference>
<accession>A0A8X6IPP8</accession>
<gene>
    <name evidence="1" type="ORF">TNCT_134241</name>
</gene>
<dbReference type="Proteomes" id="UP000887116">
    <property type="component" value="Unassembled WGS sequence"/>
</dbReference>
<comment type="caution">
    <text evidence="1">The sequence shown here is derived from an EMBL/GenBank/DDBJ whole genome shotgun (WGS) entry which is preliminary data.</text>
</comment>
<proteinExistence type="predicted"/>
<dbReference type="OrthoDB" id="6453881at2759"/>
<protein>
    <submittedName>
        <fullName evidence="1">Uncharacterized protein</fullName>
    </submittedName>
</protein>
<sequence length="70" mass="7781">MYSQLHLFEYLAQRPRMRINLHGKAAPAVLLPQGFVMAEVSWSERDVGSQLRAKPSLSKDIKVKSSGASP</sequence>
<organism evidence="1 2">
    <name type="scientific">Trichonephila clavata</name>
    <name type="common">Joro spider</name>
    <name type="synonym">Nephila clavata</name>
    <dbReference type="NCBI Taxonomy" id="2740835"/>
    <lineage>
        <taxon>Eukaryota</taxon>
        <taxon>Metazoa</taxon>
        <taxon>Ecdysozoa</taxon>
        <taxon>Arthropoda</taxon>
        <taxon>Chelicerata</taxon>
        <taxon>Arachnida</taxon>
        <taxon>Araneae</taxon>
        <taxon>Araneomorphae</taxon>
        <taxon>Entelegynae</taxon>
        <taxon>Araneoidea</taxon>
        <taxon>Nephilidae</taxon>
        <taxon>Trichonephila</taxon>
    </lineage>
</organism>
<evidence type="ECO:0000313" key="1">
    <source>
        <dbReference type="EMBL" id="GFQ80955.1"/>
    </source>
</evidence>
<keyword evidence="2" id="KW-1185">Reference proteome</keyword>
<name>A0A8X6IPP8_TRICU</name>
<dbReference type="AlphaFoldDB" id="A0A8X6IPP8"/>